<evidence type="ECO:0000256" key="2">
    <source>
        <dbReference type="SAM" id="Phobius"/>
    </source>
</evidence>
<keyword evidence="2" id="KW-1133">Transmembrane helix</keyword>
<feature type="compositionally biased region" description="Acidic residues" evidence="1">
    <location>
        <begin position="157"/>
        <end position="166"/>
    </location>
</feature>
<feature type="compositionally biased region" description="Basic and acidic residues" evidence="1">
    <location>
        <begin position="146"/>
        <end position="156"/>
    </location>
</feature>
<keyword evidence="2" id="KW-0472">Membrane</keyword>
<proteinExistence type="predicted"/>
<evidence type="ECO:0000313" key="3">
    <source>
        <dbReference type="EMBL" id="CAE0602533.1"/>
    </source>
</evidence>
<dbReference type="Gene3D" id="3.30.70.260">
    <property type="match status" value="1"/>
</dbReference>
<accession>A0A7S3X9D0</accession>
<gene>
    <name evidence="3" type="ORF">SACU0126_LOCUS34300</name>
</gene>
<feature type="transmembrane region" description="Helical" evidence="2">
    <location>
        <begin position="12"/>
        <end position="30"/>
    </location>
</feature>
<reference evidence="3" key="1">
    <citation type="submission" date="2021-01" db="EMBL/GenBank/DDBJ databases">
        <authorList>
            <person name="Corre E."/>
            <person name="Pelletier E."/>
            <person name="Niang G."/>
            <person name="Scheremetjew M."/>
            <person name="Finn R."/>
            <person name="Kale V."/>
            <person name="Holt S."/>
            <person name="Cochrane G."/>
            <person name="Meng A."/>
            <person name="Brown T."/>
            <person name="Cohen L."/>
        </authorList>
    </citation>
    <scope>NUCLEOTIDE SEQUENCE</scope>
    <source>
        <strain evidence="3">SPMC142</strain>
    </source>
</reference>
<feature type="region of interest" description="Disordered" evidence="1">
    <location>
        <begin position="146"/>
        <end position="166"/>
    </location>
</feature>
<name>A0A7S3X9D0_9SPIT</name>
<keyword evidence="2" id="KW-0812">Transmembrane</keyword>
<dbReference type="AlphaFoldDB" id="A0A7S3X9D0"/>
<organism evidence="3">
    <name type="scientific">Strombidinopsis acuminata</name>
    <dbReference type="NCBI Taxonomy" id="141414"/>
    <lineage>
        <taxon>Eukaryota</taxon>
        <taxon>Sar</taxon>
        <taxon>Alveolata</taxon>
        <taxon>Ciliophora</taxon>
        <taxon>Intramacronucleata</taxon>
        <taxon>Spirotrichea</taxon>
        <taxon>Choreotrichia</taxon>
        <taxon>Choreotrichida</taxon>
        <taxon>Strombidinopsidae</taxon>
        <taxon>Strombidinopsis</taxon>
    </lineage>
</organism>
<protein>
    <submittedName>
        <fullName evidence="3">Uncharacterized protein</fullName>
    </submittedName>
</protein>
<sequence>MSRSLGSGGRRAFVSVFIQLAMIMLVATLFDGTEAKKKKAKGANMQGSPFGQSKVQMVFITLRDDFVQDSQEECSKMAKNFQAMMATGGLHVGIVGTEKNQMVAVANTIRELIEIRKFATNLEEVLSIEYDKSKFVGNYVTEEERVKHNLPAKETKDDDDAHSDEL</sequence>
<dbReference type="EMBL" id="HBIQ01107978">
    <property type="protein sequence ID" value="CAE0602533.1"/>
    <property type="molecule type" value="Transcribed_RNA"/>
</dbReference>
<evidence type="ECO:0000256" key="1">
    <source>
        <dbReference type="SAM" id="MobiDB-lite"/>
    </source>
</evidence>